<dbReference type="InterPro" id="IPR038404">
    <property type="entry name" value="TRAP_DctP_sf"/>
</dbReference>
<evidence type="ECO:0000313" key="3">
    <source>
        <dbReference type="EMBL" id="SDO88643.1"/>
    </source>
</evidence>
<feature type="chain" id="PRO_5011759152" evidence="2">
    <location>
        <begin position="29"/>
        <end position="358"/>
    </location>
</feature>
<feature type="signal peptide" evidence="2">
    <location>
        <begin position="1"/>
        <end position="28"/>
    </location>
</feature>
<name>A0A1H0N7I5_9BACT</name>
<dbReference type="Proteomes" id="UP000199073">
    <property type="component" value="Unassembled WGS sequence"/>
</dbReference>
<protein>
    <submittedName>
        <fullName evidence="3">TRAP-type C4-dicarboxylate transport system, substrate-binding protein</fullName>
    </submittedName>
</protein>
<dbReference type="AlphaFoldDB" id="A0A1H0N7I5"/>
<dbReference type="Gene3D" id="3.40.190.170">
    <property type="entry name" value="Bacterial extracellular solute-binding protein, family 7"/>
    <property type="match status" value="1"/>
</dbReference>
<dbReference type="EMBL" id="FNJI01000007">
    <property type="protein sequence ID" value="SDO88643.1"/>
    <property type="molecule type" value="Genomic_DNA"/>
</dbReference>
<dbReference type="InterPro" id="IPR018389">
    <property type="entry name" value="DctP_fam"/>
</dbReference>
<accession>A0A1H0N7I5</accession>
<keyword evidence="4" id="KW-1185">Reference proteome</keyword>
<dbReference type="STRING" id="91360.SAMN05660330_01283"/>
<keyword evidence="1 2" id="KW-0732">Signal</keyword>
<dbReference type="Pfam" id="PF03480">
    <property type="entry name" value="DctP"/>
    <property type="match status" value="1"/>
</dbReference>
<dbReference type="PANTHER" id="PTHR33376">
    <property type="match status" value="1"/>
</dbReference>
<dbReference type="GO" id="GO:0055085">
    <property type="term" value="P:transmembrane transport"/>
    <property type="evidence" value="ECO:0007669"/>
    <property type="project" value="InterPro"/>
</dbReference>
<evidence type="ECO:0000313" key="4">
    <source>
        <dbReference type="Proteomes" id="UP000199073"/>
    </source>
</evidence>
<evidence type="ECO:0000256" key="2">
    <source>
        <dbReference type="SAM" id="SignalP"/>
    </source>
</evidence>
<reference evidence="3 4" key="1">
    <citation type="submission" date="2016-10" db="EMBL/GenBank/DDBJ databases">
        <authorList>
            <person name="de Groot N.N."/>
        </authorList>
    </citation>
    <scope>NUCLEOTIDE SEQUENCE [LARGE SCALE GENOMIC DNA]</scope>
    <source>
        <strain evidence="3 4">DSM 12130</strain>
    </source>
</reference>
<dbReference type="SUPFAM" id="SSF53850">
    <property type="entry name" value="Periplasmic binding protein-like II"/>
    <property type="match status" value="1"/>
</dbReference>
<proteinExistence type="predicted"/>
<organism evidence="3 4">
    <name type="scientific">Desulforhopalus singaporensis</name>
    <dbReference type="NCBI Taxonomy" id="91360"/>
    <lineage>
        <taxon>Bacteria</taxon>
        <taxon>Pseudomonadati</taxon>
        <taxon>Thermodesulfobacteriota</taxon>
        <taxon>Desulfobulbia</taxon>
        <taxon>Desulfobulbales</taxon>
        <taxon>Desulfocapsaceae</taxon>
        <taxon>Desulforhopalus</taxon>
    </lineage>
</organism>
<dbReference type="RefSeq" id="WP_092220930.1">
    <property type="nucleotide sequence ID" value="NZ_FNJI01000007.1"/>
</dbReference>
<evidence type="ECO:0000256" key="1">
    <source>
        <dbReference type="ARBA" id="ARBA00022729"/>
    </source>
</evidence>
<gene>
    <name evidence="3" type="ORF">SAMN05660330_01283</name>
</gene>
<sequence length="358" mass="39635">MQSKKKRILGIVAALLLMLAAPMNGMSADQKVYKLKFSWNDIWGPKFRASQIYRPGGEMERMLYERSGGRIQLEIIPRMFPSGDMFTAVAKGKADMGDIAMPWLSGTYPIWNWGEIPGIVNEDPVKGLAEELAVYQDPEVMKIYDKTLKKFGLKFWFVTQWDPANGIWSNRNITTLEDLKGMKVRVGGYLPTQGIKELGASPVTIAGSELAPAMMAGTIDGVLTSLGYGYSIGLGKVSKYFTLTPLSPTWTAVTLMNAKSFEALPEDLQKVVMDVGRELQQMVSLSTTAEYVMSLDTVDLSGVKRTRLEAGDAEQIAQAAAAVEKEWLNVEGPWKEERPALLKAVKNAVQNYRDFTGK</sequence>
<dbReference type="OrthoDB" id="9803763at2"/>
<dbReference type="PANTHER" id="PTHR33376:SF5">
    <property type="entry name" value="EXTRACYTOPLASMIC SOLUTE RECEPTOR PROTEIN"/>
    <property type="match status" value="1"/>
</dbReference>
<dbReference type="NCBIfam" id="NF037995">
    <property type="entry name" value="TRAP_S1"/>
    <property type="match status" value="1"/>
</dbReference>